<protein>
    <recommendedName>
        <fullName evidence="4">Mevalonate kinase</fullName>
    </recommendedName>
</protein>
<accession>A0A0W0YPF8</accession>
<reference evidence="2 3" key="1">
    <citation type="submission" date="2015-11" db="EMBL/GenBank/DDBJ databases">
        <title>Genomic analysis of 38 Legionella species identifies large and diverse effector repertoires.</title>
        <authorList>
            <person name="Burstein D."/>
            <person name="Amaro F."/>
            <person name="Zusman T."/>
            <person name="Lifshitz Z."/>
            <person name="Cohen O."/>
            <person name="Gilbert J.A."/>
            <person name="Pupko T."/>
            <person name="Shuman H.A."/>
            <person name="Segal G."/>
        </authorList>
    </citation>
    <scope>NUCLEOTIDE SEQUENCE [LARGE SCALE GENOMIC DNA]</scope>
    <source>
        <strain evidence="2 3">Mt.St.Helens-4</strain>
    </source>
</reference>
<keyword evidence="1" id="KW-0812">Transmembrane</keyword>
<dbReference type="InterPro" id="IPR036554">
    <property type="entry name" value="GHMP_kinase_C_sf"/>
</dbReference>
<dbReference type="eggNOG" id="COG1577">
    <property type="taxonomic scope" value="Bacteria"/>
</dbReference>
<sequence length="293" mass="32668">MKWLVPAKTFLLGEYAAIAGASAILITTSPCFKLILTSKNNKLSEIHPQSPAGVWWQQQHLEQGLIWNDPYAKQGGLGASSAQFVASYLASCFLKKKKPNLEDMLNAYYKVSWTGTGLKPSGYDVIAQAQEGCVFVNKQKGIIQSYRWPFQELSFFLIHTGIKLATHHHLQTTTLPDQIDYLSALVDEAKLAFEQADTTKLIATINDYHKKLVELNLVAEHSLNLINRLKEYTEILAIKGCGALGSDIILIVTASHKAETLENRLKMNHCTILASEKNIYFTTEKSTSSSRFC</sequence>
<evidence type="ECO:0000256" key="1">
    <source>
        <dbReference type="SAM" id="Phobius"/>
    </source>
</evidence>
<dbReference type="SUPFAM" id="SSF55060">
    <property type="entry name" value="GHMP Kinase, C-terminal domain"/>
    <property type="match status" value="1"/>
</dbReference>
<comment type="caution">
    <text evidence="2">The sequence shown here is derived from an EMBL/GenBank/DDBJ whole genome shotgun (WGS) entry which is preliminary data.</text>
</comment>
<dbReference type="OrthoDB" id="5652956at2"/>
<gene>
    <name evidence="2" type="ORF">Lsai_1360</name>
</gene>
<dbReference type="InterPro" id="IPR014721">
    <property type="entry name" value="Ribsml_uS5_D2-typ_fold_subgr"/>
</dbReference>
<dbReference type="Gene3D" id="3.30.70.890">
    <property type="entry name" value="GHMP kinase, C-terminal domain"/>
    <property type="match status" value="1"/>
</dbReference>
<dbReference type="AlphaFoldDB" id="A0A0W0YPF8"/>
<dbReference type="Gene3D" id="3.30.230.10">
    <property type="match status" value="1"/>
</dbReference>
<dbReference type="Proteomes" id="UP000054621">
    <property type="component" value="Unassembled WGS sequence"/>
</dbReference>
<dbReference type="RefSeq" id="WP_027271189.1">
    <property type="nucleotide sequence ID" value="NZ_CAAAJE010000015.1"/>
</dbReference>
<keyword evidence="1" id="KW-0472">Membrane</keyword>
<dbReference type="InterPro" id="IPR020568">
    <property type="entry name" value="Ribosomal_Su5_D2-typ_SF"/>
</dbReference>
<proteinExistence type="predicted"/>
<dbReference type="SUPFAM" id="SSF54211">
    <property type="entry name" value="Ribosomal protein S5 domain 2-like"/>
    <property type="match status" value="1"/>
</dbReference>
<keyword evidence="1" id="KW-1133">Transmembrane helix</keyword>
<dbReference type="PATRIC" id="fig|28087.4.peg.1464"/>
<feature type="transmembrane region" description="Helical" evidence="1">
    <location>
        <begin position="15"/>
        <end position="36"/>
    </location>
</feature>
<dbReference type="EMBL" id="LNYV01000013">
    <property type="protein sequence ID" value="KTD58753.1"/>
    <property type="molecule type" value="Genomic_DNA"/>
</dbReference>
<dbReference type="STRING" id="28087.Lsai_1360"/>
<evidence type="ECO:0000313" key="2">
    <source>
        <dbReference type="EMBL" id="KTD58753.1"/>
    </source>
</evidence>
<name>A0A0W0YPF8_9GAMM</name>
<evidence type="ECO:0008006" key="4">
    <source>
        <dbReference type="Google" id="ProtNLM"/>
    </source>
</evidence>
<evidence type="ECO:0000313" key="3">
    <source>
        <dbReference type="Proteomes" id="UP000054621"/>
    </source>
</evidence>
<organism evidence="2 3">
    <name type="scientific">Legionella sainthelensi</name>
    <dbReference type="NCBI Taxonomy" id="28087"/>
    <lineage>
        <taxon>Bacteria</taxon>
        <taxon>Pseudomonadati</taxon>
        <taxon>Pseudomonadota</taxon>
        <taxon>Gammaproteobacteria</taxon>
        <taxon>Legionellales</taxon>
        <taxon>Legionellaceae</taxon>
        <taxon>Legionella</taxon>
    </lineage>
</organism>